<dbReference type="GeneID" id="2875307"/>
<dbReference type="InterPro" id="IPR050466">
    <property type="entry name" value="Carboxylest/Gibb_receptor"/>
</dbReference>
<dbReference type="GO" id="GO:0016787">
    <property type="term" value="F:hydrolase activity"/>
    <property type="evidence" value="ECO:0007669"/>
    <property type="project" value="InterPro"/>
</dbReference>
<keyword evidence="1" id="KW-0175">Coiled coil</keyword>
<feature type="coiled-coil region" evidence="1">
    <location>
        <begin position="232"/>
        <end position="259"/>
    </location>
</feature>
<dbReference type="PANTHER" id="PTHR23024:SF584">
    <property type="entry name" value="FAMILY PROTEIN, PUTATIVE (AFU_ORTHOLOGUE AFUA_3G14530)-RELATED"/>
    <property type="match status" value="1"/>
</dbReference>
<evidence type="ECO:0000259" key="3">
    <source>
        <dbReference type="Pfam" id="PF07859"/>
    </source>
</evidence>
<dbReference type="InterPro" id="IPR013094">
    <property type="entry name" value="AB_hydrolase_3"/>
</dbReference>
<dbReference type="Proteomes" id="UP000000560">
    <property type="component" value="Chromosome VII"/>
</dbReference>
<reference evidence="5" key="1">
    <citation type="journal article" date="2005" name="Nature">
        <title>Sequencing of Aspergillus nidulans and comparative analysis with A. fumigatus and A. oryzae.</title>
        <authorList>
            <person name="Galagan J.E."/>
            <person name="Calvo S.E."/>
            <person name="Cuomo C."/>
            <person name="Ma L.J."/>
            <person name="Wortman J.R."/>
            <person name="Batzoglou S."/>
            <person name="Lee S.I."/>
            <person name="Basturkmen M."/>
            <person name="Spevak C.C."/>
            <person name="Clutterbuck J."/>
            <person name="Kapitonov V."/>
            <person name="Jurka J."/>
            <person name="Scazzocchio C."/>
            <person name="Farman M."/>
            <person name="Butler J."/>
            <person name="Purcell S."/>
            <person name="Harris S."/>
            <person name="Braus G.H."/>
            <person name="Draht O."/>
            <person name="Busch S."/>
            <person name="D'Enfert C."/>
            <person name="Bouchier C."/>
            <person name="Goldman G.H."/>
            <person name="Bell-Pedersen D."/>
            <person name="Griffiths-Jones S."/>
            <person name="Doonan J.H."/>
            <person name="Yu J."/>
            <person name="Vienken K."/>
            <person name="Pain A."/>
            <person name="Freitag M."/>
            <person name="Selker E.U."/>
            <person name="Archer D.B."/>
            <person name="Penalva M.A."/>
            <person name="Oakley B.R."/>
            <person name="Momany M."/>
            <person name="Tanaka T."/>
            <person name="Kumagai T."/>
            <person name="Asai K."/>
            <person name="Machida M."/>
            <person name="Nierman W.C."/>
            <person name="Denning D.W."/>
            <person name="Caddick M."/>
            <person name="Hynes M."/>
            <person name="Paoletti M."/>
            <person name="Fischer R."/>
            <person name="Miller B."/>
            <person name="Dyer P."/>
            <person name="Sachs M.S."/>
            <person name="Osmani S.A."/>
            <person name="Birren B.W."/>
        </authorList>
    </citation>
    <scope>NUCLEOTIDE SEQUENCE [LARGE SCALE GENOMIC DNA]</scope>
    <source>
        <strain evidence="5">FGSC A4 / ATCC 38163 / CBS 112.46 / NRRL 194 / M139</strain>
    </source>
</reference>
<dbReference type="OrthoDB" id="408631at2759"/>
<dbReference type="OMA" id="PRKMLFI"/>
<dbReference type="eggNOG" id="KOG1515">
    <property type="taxonomic scope" value="Eukaryota"/>
</dbReference>
<feature type="domain" description="Alpha/beta hydrolase fold-3" evidence="3">
    <location>
        <begin position="87"/>
        <end position="195"/>
    </location>
</feature>
<dbReference type="STRING" id="227321.C8VKM2"/>
<dbReference type="Gene3D" id="3.40.50.1820">
    <property type="entry name" value="alpha/beta hydrolase"/>
    <property type="match status" value="1"/>
</dbReference>
<dbReference type="PANTHER" id="PTHR23024">
    <property type="entry name" value="ARYLACETAMIDE DEACETYLASE"/>
    <property type="match status" value="1"/>
</dbReference>
<keyword evidence="5" id="KW-1185">Reference proteome</keyword>
<dbReference type="Pfam" id="PF07859">
    <property type="entry name" value="Abhydrolase_3"/>
    <property type="match status" value="1"/>
</dbReference>
<dbReference type="KEGG" id="ani:ANIA_02602"/>
<organism evidence="4 5">
    <name type="scientific">Emericella nidulans (strain FGSC A4 / ATCC 38163 / CBS 112.46 / NRRL 194 / M139)</name>
    <name type="common">Aspergillus nidulans</name>
    <dbReference type="NCBI Taxonomy" id="227321"/>
    <lineage>
        <taxon>Eukaryota</taxon>
        <taxon>Fungi</taxon>
        <taxon>Dikarya</taxon>
        <taxon>Ascomycota</taxon>
        <taxon>Pezizomycotina</taxon>
        <taxon>Eurotiomycetes</taxon>
        <taxon>Eurotiomycetidae</taxon>
        <taxon>Eurotiales</taxon>
        <taxon>Aspergillaceae</taxon>
        <taxon>Aspergillus</taxon>
        <taxon>Aspergillus subgen. Nidulantes</taxon>
    </lineage>
</organism>
<gene>
    <name evidence="4" type="ORF">ANIA_02602</name>
</gene>
<dbReference type="SUPFAM" id="SSF53474">
    <property type="entry name" value="alpha/beta-Hydrolases"/>
    <property type="match status" value="1"/>
</dbReference>
<dbReference type="InterPro" id="IPR029058">
    <property type="entry name" value="AB_hydrolase_fold"/>
</dbReference>
<feature type="compositionally biased region" description="Basic and acidic residues" evidence="2">
    <location>
        <begin position="346"/>
        <end position="360"/>
    </location>
</feature>
<reference evidence="5" key="2">
    <citation type="journal article" date="2009" name="Fungal Genet. Biol.">
        <title>The 2008 update of the Aspergillus nidulans genome annotation: a community effort.</title>
        <authorList>
            <person name="Wortman J.R."/>
            <person name="Gilsenan J.M."/>
            <person name="Joardar V."/>
            <person name="Deegan J."/>
            <person name="Clutterbuck J."/>
            <person name="Andersen M.R."/>
            <person name="Archer D."/>
            <person name="Bencina M."/>
            <person name="Braus G."/>
            <person name="Coutinho P."/>
            <person name="von Dohren H."/>
            <person name="Doonan J."/>
            <person name="Driessen A.J."/>
            <person name="Durek P."/>
            <person name="Espeso E."/>
            <person name="Fekete E."/>
            <person name="Flipphi M."/>
            <person name="Estrada C.G."/>
            <person name="Geysens S."/>
            <person name="Goldman G."/>
            <person name="de Groot P.W."/>
            <person name="Hansen K."/>
            <person name="Harris S.D."/>
            <person name="Heinekamp T."/>
            <person name="Helmstaedt K."/>
            <person name="Henrissat B."/>
            <person name="Hofmann G."/>
            <person name="Homan T."/>
            <person name="Horio T."/>
            <person name="Horiuchi H."/>
            <person name="James S."/>
            <person name="Jones M."/>
            <person name="Karaffa L."/>
            <person name="Karanyi Z."/>
            <person name="Kato M."/>
            <person name="Keller N."/>
            <person name="Kelly D.E."/>
            <person name="Kiel J.A."/>
            <person name="Kim J.M."/>
            <person name="van der Klei I.J."/>
            <person name="Klis F.M."/>
            <person name="Kovalchuk A."/>
            <person name="Krasevec N."/>
            <person name="Kubicek C.P."/>
            <person name="Liu B."/>
            <person name="Maccabe A."/>
            <person name="Meyer V."/>
            <person name="Mirabito P."/>
            <person name="Miskei M."/>
            <person name="Mos M."/>
            <person name="Mullins J."/>
            <person name="Nelson D.R."/>
            <person name="Nielsen J."/>
            <person name="Oakley B.R."/>
            <person name="Osmani S.A."/>
            <person name="Pakula T."/>
            <person name="Paszewski A."/>
            <person name="Paulsen I."/>
            <person name="Pilsyk S."/>
            <person name="Pocsi I."/>
            <person name="Punt P.J."/>
            <person name="Ram A.F."/>
            <person name="Ren Q."/>
            <person name="Robellet X."/>
            <person name="Robson G."/>
            <person name="Seiboth B."/>
            <person name="van Solingen P."/>
            <person name="Specht T."/>
            <person name="Sun J."/>
            <person name="Taheri-Talesh N."/>
            <person name="Takeshita N."/>
            <person name="Ussery D."/>
            <person name="vanKuyk P.A."/>
            <person name="Visser H."/>
            <person name="van de Vondervoort P.J."/>
            <person name="de Vries R.P."/>
            <person name="Walton J."/>
            <person name="Xiang X."/>
            <person name="Xiong Y."/>
            <person name="Zeng A.P."/>
            <person name="Brandt B.W."/>
            <person name="Cornell M.J."/>
            <person name="van den Hondel C.A."/>
            <person name="Visser J."/>
            <person name="Oliver S.G."/>
            <person name="Turner G."/>
        </authorList>
    </citation>
    <scope>GENOME REANNOTATION</scope>
    <source>
        <strain evidence="5">FGSC A4 / ATCC 38163 / CBS 112.46 / NRRL 194 / M139</strain>
    </source>
</reference>
<accession>C8VKM2</accession>
<dbReference type="AlphaFoldDB" id="C8VKM2"/>
<name>C8VKM2_EMENI</name>
<evidence type="ECO:0000313" key="4">
    <source>
        <dbReference type="EMBL" id="CBF87179.1"/>
    </source>
</evidence>
<evidence type="ECO:0000256" key="2">
    <source>
        <dbReference type="SAM" id="MobiDB-lite"/>
    </source>
</evidence>
<protein>
    <submittedName>
        <fullName evidence="4">Lipase/esterase family protein, putative (AFU_orthologue AFUA_3G14530)</fullName>
    </submittedName>
</protein>
<evidence type="ECO:0000256" key="1">
    <source>
        <dbReference type="SAM" id="Coils"/>
    </source>
</evidence>
<dbReference type="InParanoid" id="C8VKM2"/>
<evidence type="ECO:0000313" key="5">
    <source>
        <dbReference type="Proteomes" id="UP000000560"/>
    </source>
</evidence>
<sequence>MFLIRAFRILKDAILSTLPLHTRLRLLLLQPISLITYTIEWYVSRQFPYTSEIQIPLKRRAGSVRAVVYTPKSSPSLPPRKKRPIHLNIHGGAFLGGLPEGNARFCSELAEKTGAVVISSSYRYAPRHVFPAAHEDVQDVASFLLENAEKIWNADSELFTVSGFSVGGNLALAVAQSVAGTPHAVKGSVGFCPVPLFDAYAGPNRRQNMKNPMLHPILADIQSLPQNMFFIIAGADILLQESQGMVQKLEEEARAINLAMGLPEEPKVPNGRSICVRNIKFEGQLHGWLECYANIIKTLLALSMITKAGMPKHFLTKGLIKALSRALIRSAEVLALRPDLRPPAVADKRQRDTRHRDAAEQRAGPGNSQSAKHRFSE</sequence>
<feature type="region of interest" description="Disordered" evidence="2">
    <location>
        <begin position="341"/>
        <end position="377"/>
    </location>
</feature>
<proteinExistence type="predicted"/>
<dbReference type="EMBL" id="BN001307">
    <property type="protein sequence ID" value="CBF87179.1"/>
    <property type="molecule type" value="Genomic_DNA"/>
</dbReference>
<dbReference type="RefSeq" id="XP_660206.2">
    <property type="nucleotide sequence ID" value="XM_655114.2"/>
</dbReference>
<dbReference type="HOGENOM" id="CLU_012494_3_3_1"/>